<dbReference type="OrthoDB" id="7067800at2"/>
<gene>
    <name evidence="1" type="ORF">DMP07_03040</name>
</gene>
<dbReference type="SUPFAM" id="SSF102198">
    <property type="entry name" value="Putative cyclase"/>
    <property type="match status" value="1"/>
</dbReference>
<evidence type="ECO:0000313" key="1">
    <source>
        <dbReference type="EMBL" id="RNL20580.1"/>
    </source>
</evidence>
<name>A0A3N0AGK1_9ACTN</name>
<dbReference type="Gene3D" id="3.50.30.50">
    <property type="entry name" value="Putative cyclase"/>
    <property type="match status" value="1"/>
</dbReference>
<dbReference type="InterPro" id="IPR037175">
    <property type="entry name" value="KFase_sf"/>
</dbReference>
<dbReference type="GO" id="GO:0019441">
    <property type="term" value="P:L-tryptophan catabolic process to kynurenine"/>
    <property type="evidence" value="ECO:0007669"/>
    <property type="project" value="InterPro"/>
</dbReference>
<keyword evidence="2" id="KW-1185">Reference proteome</keyword>
<dbReference type="RefSeq" id="WP_123197681.1">
    <property type="nucleotide sequence ID" value="NZ_QICB01000002.1"/>
</dbReference>
<comment type="caution">
    <text evidence="1">The sequence shown here is derived from an EMBL/GenBank/DDBJ whole genome shotgun (WGS) entry which is preliminary data.</text>
</comment>
<sequence>MRVVDLTHTICADMPVFPGDDAPQLAQAGSYEMDGYRATMLRMSTHVGTHMDAPAHIFADGTTIDALPASHFVGKAVVVDCRDVCEGGAITMEQVRACGQAVEQADFLLFNSGWDARWGTPEYFGDYPCIDDDVLDFVIEREFKGVGFDVMGIDPIWDESLPRHKKLLAGRDVVNIENLTNLDQCGRGLFDFGCFPLKIENGDGSPCRAIAWIEG</sequence>
<dbReference type="InterPro" id="IPR007325">
    <property type="entry name" value="KFase/CYL"/>
</dbReference>
<proteinExistence type="predicted"/>
<accession>A0A3N0AGK1</accession>
<dbReference type="Pfam" id="PF04199">
    <property type="entry name" value="Cyclase"/>
    <property type="match status" value="1"/>
</dbReference>
<dbReference type="PANTHER" id="PTHR31118:SF12">
    <property type="entry name" value="CYCLASE-LIKE PROTEIN 2"/>
    <property type="match status" value="1"/>
</dbReference>
<keyword evidence="1" id="KW-0378">Hydrolase</keyword>
<dbReference type="Proteomes" id="UP000267368">
    <property type="component" value="Unassembled WGS sequence"/>
</dbReference>
<protein>
    <submittedName>
        <fullName evidence="1">Hydrolase</fullName>
    </submittedName>
</protein>
<dbReference type="AlphaFoldDB" id="A0A3N0AGK1"/>
<dbReference type="GO" id="GO:0004061">
    <property type="term" value="F:arylformamidase activity"/>
    <property type="evidence" value="ECO:0007669"/>
    <property type="project" value="InterPro"/>
</dbReference>
<reference evidence="2" key="1">
    <citation type="submission" date="2018-05" db="EMBL/GenBank/DDBJ databases">
        <title>Genome Sequencing of selected type strains of the family Eggerthellaceae.</title>
        <authorList>
            <person name="Danylec N."/>
            <person name="Stoll D.A."/>
            <person name="Doetsch A."/>
            <person name="Huch M."/>
        </authorList>
    </citation>
    <scope>NUCLEOTIDE SEQUENCE [LARGE SCALE GENOMIC DNA]</scope>
    <source>
        <strain evidence="2">DSM 17537</strain>
    </source>
</reference>
<evidence type="ECO:0000313" key="2">
    <source>
        <dbReference type="Proteomes" id="UP000267368"/>
    </source>
</evidence>
<dbReference type="PANTHER" id="PTHR31118">
    <property type="entry name" value="CYCLASE-LIKE PROTEIN 2"/>
    <property type="match status" value="1"/>
</dbReference>
<organism evidence="1 2">
    <name type="scientific">Slackia faecicanis</name>
    <dbReference type="NCBI Taxonomy" id="255723"/>
    <lineage>
        <taxon>Bacteria</taxon>
        <taxon>Bacillati</taxon>
        <taxon>Actinomycetota</taxon>
        <taxon>Coriobacteriia</taxon>
        <taxon>Eggerthellales</taxon>
        <taxon>Eggerthellaceae</taxon>
        <taxon>Slackia</taxon>
    </lineage>
</organism>
<dbReference type="EMBL" id="QICB01000002">
    <property type="protein sequence ID" value="RNL20580.1"/>
    <property type="molecule type" value="Genomic_DNA"/>
</dbReference>